<evidence type="ECO:0000256" key="1">
    <source>
        <dbReference type="ARBA" id="ARBA00002190"/>
    </source>
</evidence>
<dbReference type="EMBL" id="AP019791">
    <property type="protein sequence ID" value="BBL80577.1"/>
    <property type="molecule type" value="Genomic_DNA"/>
</dbReference>
<keyword evidence="8" id="KW-1185">Reference proteome</keyword>
<keyword evidence="4 6" id="KW-0238">DNA-binding</keyword>
<dbReference type="GO" id="GO:0003677">
    <property type="term" value="F:DNA binding"/>
    <property type="evidence" value="ECO:0007669"/>
    <property type="project" value="UniProtKB-UniRule"/>
</dbReference>
<dbReference type="Proteomes" id="UP000318065">
    <property type="component" value="Chromosome"/>
</dbReference>
<gene>
    <name evidence="7" type="ORF">RxyAA322_24310</name>
</gene>
<comment type="similarity">
    <text evidence="2 6">Belongs to the transposase mutator family.</text>
</comment>
<reference evidence="7" key="1">
    <citation type="journal article" date="2019" name="Microbiol. Resour. Announc.">
        <title>Complete Genome Sequence of Rubrobacter xylanophilus Strain AA3-22, Isolated from Arima Onsen in Japan.</title>
        <authorList>
            <person name="Tomariguchi N."/>
            <person name="Miyazaki K."/>
        </authorList>
    </citation>
    <scope>NUCLEOTIDE SEQUENCE [LARGE SCALE GENOMIC DNA]</scope>
    <source>
        <strain evidence="7">AA3-22</strain>
    </source>
</reference>
<dbReference type="Pfam" id="PF00872">
    <property type="entry name" value="Transposase_mut"/>
    <property type="match status" value="1"/>
</dbReference>
<comment type="function">
    <text evidence="1 6">Required for the transposition of the insertion element.</text>
</comment>
<sequence length="224" mass="25919">MVVSAVRDDGYREILGLEVADVESEATYQELFRALKERGLKGVELVTSDEHKGLKSAIERHFRGASHQRCQFHYAKNLLGMVGLDKRAELAEGLRGIFAAPTKELALRAAEELADRWRGSHEKVAEHLEEHVEECLACLAFPESHRRRIRTTNGLERFNQEIKRRTRVVRIFPNRESCLRLVTALAVEQSEEWVTGRRYLDMEQLKKRRSKERAAKEEVILTQR</sequence>
<dbReference type="NCBIfam" id="NF033543">
    <property type="entry name" value="transpos_IS256"/>
    <property type="match status" value="1"/>
</dbReference>
<dbReference type="GO" id="GO:0004803">
    <property type="term" value="F:transposase activity"/>
    <property type="evidence" value="ECO:0007669"/>
    <property type="project" value="UniProtKB-UniRule"/>
</dbReference>
<protein>
    <recommendedName>
        <fullName evidence="6">Mutator family transposase</fullName>
    </recommendedName>
</protein>
<accession>A0A510HPB7</accession>
<proteinExistence type="inferred from homology"/>
<evidence type="ECO:0000313" key="8">
    <source>
        <dbReference type="Proteomes" id="UP000318065"/>
    </source>
</evidence>
<dbReference type="RefSeq" id="WP_172620837.1">
    <property type="nucleotide sequence ID" value="NZ_AP019791.1"/>
</dbReference>
<keyword evidence="3 6" id="KW-0815">Transposition</keyword>
<dbReference type="GO" id="GO:0006313">
    <property type="term" value="P:DNA transposition"/>
    <property type="evidence" value="ECO:0007669"/>
    <property type="project" value="UniProtKB-UniRule"/>
</dbReference>
<evidence type="ECO:0000256" key="3">
    <source>
        <dbReference type="ARBA" id="ARBA00022578"/>
    </source>
</evidence>
<evidence type="ECO:0000313" key="7">
    <source>
        <dbReference type="EMBL" id="BBL80577.1"/>
    </source>
</evidence>
<dbReference type="PANTHER" id="PTHR33217">
    <property type="entry name" value="TRANSPOSASE FOR INSERTION SEQUENCE ELEMENT IS1081"/>
    <property type="match status" value="1"/>
</dbReference>
<evidence type="ECO:0000256" key="5">
    <source>
        <dbReference type="ARBA" id="ARBA00023172"/>
    </source>
</evidence>
<dbReference type="InterPro" id="IPR001207">
    <property type="entry name" value="Transposase_mutator"/>
</dbReference>
<organism evidence="7 8">
    <name type="scientific">Rubrobacter xylanophilus</name>
    <dbReference type="NCBI Taxonomy" id="49319"/>
    <lineage>
        <taxon>Bacteria</taxon>
        <taxon>Bacillati</taxon>
        <taxon>Actinomycetota</taxon>
        <taxon>Rubrobacteria</taxon>
        <taxon>Rubrobacterales</taxon>
        <taxon>Rubrobacteraceae</taxon>
        <taxon>Rubrobacter</taxon>
    </lineage>
</organism>
<evidence type="ECO:0000256" key="6">
    <source>
        <dbReference type="RuleBase" id="RU365089"/>
    </source>
</evidence>
<name>A0A510HPB7_9ACTN</name>
<keyword evidence="5 6" id="KW-0233">DNA recombination</keyword>
<evidence type="ECO:0000256" key="2">
    <source>
        <dbReference type="ARBA" id="ARBA00010961"/>
    </source>
</evidence>
<dbReference type="AlphaFoldDB" id="A0A510HPB7"/>
<evidence type="ECO:0000256" key="4">
    <source>
        <dbReference type="ARBA" id="ARBA00023125"/>
    </source>
</evidence>
<dbReference type="PANTHER" id="PTHR33217:SF7">
    <property type="entry name" value="TRANSPOSASE FOR INSERTION SEQUENCE ELEMENT IS1081"/>
    <property type="match status" value="1"/>
</dbReference>
<keyword evidence="6" id="KW-0814">Transposable element</keyword>